<gene>
    <name evidence="6" type="ORF">BA177_16775</name>
</gene>
<dbReference type="AlphaFoldDB" id="A0A193LJC7"/>
<evidence type="ECO:0000259" key="5">
    <source>
        <dbReference type="PROSITE" id="PS51464"/>
    </source>
</evidence>
<dbReference type="EMBL" id="CP016268">
    <property type="protein sequence ID" value="ANO52617.1"/>
    <property type="molecule type" value="Genomic_DNA"/>
</dbReference>
<dbReference type="RefSeq" id="WP_068618115.1">
    <property type="nucleotide sequence ID" value="NZ_CP016268.1"/>
</dbReference>
<dbReference type="InterPro" id="IPR009057">
    <property type="entry name" value="Homeodomain-like_sf"/>
</dbReference>
<dbReference type="PANTHER" id="PTHR30514:SF17">
    <property type="entry name" value="HTH-TYPE TRANSCRIPTIONAL REGULATOR MURR"/>
    <property type="match status" value="1"/>
</dbReference>
<dbReference type="SUPFAM" id="SSF53697">
    <property type="entry name" value="SIS domain"/>
    <property type="match status" value="1"/>
</dbReference>
<dbReference type="InterPro" id="IPR000281">
    <property type="entry name" value="HTH_RpiR"/>
</dbReference>
<dbReference type="PROSITE" id="PS51464">
    <property type="entry name" value="SIS"/>
    <property type="match status" value="1"/>
</dbReference>
<dbReference type="GO" id="GO:0003677">
    <property type="term" value="F:DNA binding"/>
    <property type="evidence" value="ECO:0007669"/>
    <property type="project" value="UniProtKB-KW"/>
</dbReference>
<dbReference type="CDD" id="cd05013">
    <property type="entry name" value="SIS_RpiR"/>
    <property type="match status" value="1"/>
</dbReference>
<dbReference type="InterPro" id="IPR046348">
    <property type="entry name" value="SIS_dom_sf"/>
</dbReference>
<protein>
    <recommendedName>
        <fullName evidence="8">RpiR family transcriptional regulator</fullName>
    </recommendedName>
</protein>
<dbReference type="KEGG" id="woc:BA177_16775"/>
<dbReference type="SUPFAM" id="SSF46689">
    <property type="entry name" value="Homeodomain-like"/>
    <property type="match status" value="1"/>
</dbReference>
<dbReference type="PANTHER" id="PTHR30514">
    <property type="entry name" value="GLUCOKINASE"/>
    <property type="match status" value="1"/>
</dbReference>
<proteinExistence type="predicted"/>
<evidence type="ECO:0000256" key="3">
    <source>
        <dbReference type="ARBA" id="ARBA00023163"/>
    </source>
</evidence>
<sequence length="283" mass="30625">MSCLLKMRAAREQMSTSEKKLADFILANSALIRDYSSQQLASSVGVSQSSVVKFSQKLGYKGFTDLKLAIHETVVRQDSGGAEEHELAHGSHPVQTIPQRVLHSKCEVLASTGLLNDDECLLAAVKAIESGKRFQIAAVGAATLVAKDFASKLLVLGYPVSAEPEAYIQLSGVATLGRGDVLFVICAAGQTRSLIHMAQQARKAGALIVTLTAYNSNPLNALADIRLYSASHNGQPNIPQILEPVSQQHVIDLLFYHLVERNARGRELLIRDQKAQADLAKRD</sequence>
<dbReference type="Pfam" id="PF01380">
    <property type="entry name" value="SIS"/>
    <property type="match status" value="1"/>
</dbReference>
<dbReference type="Proteomes" id="UP000092695">
    <property type="component" value="Chromosome"/>
</dbReference>
<dbReference type="InterPro" id="IPR036388">
    <property type="entry name" value="WH-like_DNA-bd_sf"/>
</dbReference>
<keyword evidence="2" id="KW-0238">DNA-binding</keyword>
<dbReference type="InterPro" id="IPR001347">
    <property type="entry name" value="SIS_dom"/>
</dbReference>
<organism evidence="6 7">
    <name type="scientific">Woeseia oceani</name>
    <dbReference type="NCBI Taxonomy" id="1548547"/>
    <lineage>
        <taxon>Bacteria</taxon>
        <taxon>Pseudomonadati</taxon>
        <taxon>Pseudomonadota</taxon>
        <taxon>Gammaproteobacteria</taxon>
        <taxon>Woeseiales</taxon>
        <taxon>Woeseiaceae</taxon>
        <taxon>Woeseia</taxon>
    </lineage>
</organism>
<dbReference type="GO" id="GO:0003700">
    <property type="term" value="F:DNA-binding transcription factor activity"/>
    <property type="evidence" value="ECO:0007669"/>
    <property type="project" value="InterPro"/>
</dbReference>
<dbReference type="GO" id="GO:0097367">
    <property type="term" value="F:carbohydrate derivative binding"/>
    <property type="evidence" value="ECO:0007669"/>
    <property type="project" value="InterPro"/>
</dbReference>
<dbReference type="InterPro" id="IPR035472">
    <property type="entry name" value="RpiR-like_SIS"/>
</dbReference>
<evidence type="ECO:0000256" key="2">
    <source>
        <dbReference type="ARBA" id="ARBA00023125"/>
    </source>
</evidence>
<dbReference type="Gene3D" id="3.40.50.10490">
    <property type="entry name" value="Glucose-6-phosphate isomerase like protein, domain 1"/>
    <property type="match status" value="1"/>
</dbReference>
<evidence type="ECO:0000313" key="7">
    <source>
        <dbReference type="Proteomes" id="UP000092695"/>
    </source>
</evidence>
<dbReference type="Gene3D" id="1.10.10.10">
    <property type="entry name" value="Winged helix-like DNA-binding domain superfamily/Winged helix DNA-binding domain"/>
    <property type="match status" value="1"/>
</dbReference>
<feature type="domain" description="HTH rpiR-type" evidence="4">
    <location>
        <begin position="1"/>
        <end position="77"/>
    </location>
</feature>
<evidence type="ECO:0000313" key="6">
    <source>
        <dbReference type="EMBL" id="ANO52617.1"/>
    </source>
</evidence>
<dbReference type="PROSITE" id="PS51071">
    <property type="entry name" value="HTH_RPIR"/>
    <property type="match status" value="1"/>
</dbReference>
<dbReference type="Pfam" id="PF01418">
    <property type="entry name" value="HTH_6"/>
    <property type="match status" value="1"/>
</dbReference>
<dbReference type="GO" id="GO:1901135">
    <property type="term" value="P:carbohydrate derivative metabolic process"/>
    <property type="evidence" value="ECO:0007669"/>
    <property type="project" value="InterPro"/>
</dbReference>
<evidence type="ECO:0000259" key="4">
    <source>
        <dbReference type="PROSITE" id="PS51071"/>
    </source>
</evidence>
<feature type="domain" description="SIS" evidence="5">
    <location>
        <begin position="124"/>
        <end position="268"/>
    </location>
</feature>
<keyword evidence="1" id="KW-0805">Transcription regulation</keyword>
<accession>A0A193LJC7</accession>
<reference evidence="6 7" key="1">
    <citation type="submission" date="2016-06" db="EMBL/GenBank/DDBJ databases">
        <title>Complete genome sequence of a deep-branching marine Gamma Proteobacterium Woeseia oceani type strain XK5.</title>
        <authorList>
            <person name="Mu D."/>
            <person name="Du Z."/>
        </authorList>
    </citation>
    <scope>NUCLEOTIDE SEQUENCE [LARGE SCALE GENOMIC DNA]</scope>
    <source>
        <strain evidence="6 7">XK5</strain>
    </source>
</reference>
<dbReference type="InterPro" id="IPR047640">
    <property type="entry name" value="RpiR-like"/>
</dbReference>
<keyword evidence="3" id="KW-0804">Transcription</keyword>
<evidence type="ECO:0008006" key="8">
    <source>
        <dbReference type="Google" id="ProtNLM"/>
    </source>
</evidence>
<keyword evidence="7" id="KW-1185">Reference proteome</keyword>
<evidence type="ECO:0000256" key="1">
    <source>
        <dbReference type="ARBA" id="ARBA00023015"/>
    </source>
</evidence>
<dbReference type="STRING" id="1548547.BA177_16775"/>
<name>A0A193LJC7_9GAMM</name>